<evidence type="ECO:0000313" key="3">
    <source>
        <dbReference type="Proteomes" id="UP000654913"/>
    </source>
</evidence>
<dbReference type="EMBL" id="AP024444">
    <property type="protein sequence ID" value="BCS19571.1"/>
    <property type="molecule type" value="Genomic_DNA"/>
</dbReference>
<reference evidence="2" key="2">
    <citation type="submission" date="2021-02" db="EMBL/GenBank/DDBJ databases">
        <title>Aspergillus puulaauensis MK2 genome sequence.</title>
        <authorList>
            <person name="Futagami T."/>
            <person name="Mori K."/>
            <person name="Kadooka C."/>
            <person name="Tanaka T."/>
        </authorList>
    </citation>
    <scope>NUCLEOTIDE SEQUENCE</scope>
    <source>
        <strain evidence="2">MK2</strain>
    </source>
</reference>
<dbReference type="GeneID" id="64969576"/>
<protein>
    <submittedName>
        <fullName evidence="2">Uncharacterized protein</fullName>
    </submittedName>
</protein>
<accession>A0A7R8AHZ2</accession>
<feature type="chain" id="PRO_5030690666" evidence="1">
    <location>
        <begin position="21"/>
        <end position="122"/>
    </location>
</feature>
<evidence type="ECO:0000256" key="1">
    <source>
        <dbReference type="SAM" id="SignalP"/>
    </source>
</evidence>
<proteinExistence type="predicted"/>
<gene>
    <name evidence="2" type="ORF">APUU_20003A</name>
</gene>
<evidence type="ECO:0000313" key="2">
    <source>
        <dbReference type="EMBL" id="BCS19571.1"/>
    </source>
</evidence>
<dbReference type="AlphaFoldDB" id="A0A7R8AHZ2"/>
<dbReference type="KEGG" id="apuu:APUU_20003A"/>
<feature type="signal peptide" evidence="1">
    <location>
        <begin position="1"/>
        <end position="20"/>
    </location>
</feature>
<keyword evidence="1" id="KW-0732">Signal</keyword>
<reference evidence="2" key="1">
    <citation type="submission" date="2021-01" db="EMBL/GenBank/DDBJ databases">
        <authorList>
            <consortium name="Aspergillus puulaauensis MK2 genome sequencing consortium"/>
            <person name="Kazuki M."/>
            <person name="Futagami T."/>
        </authorList>
    </citation>
    <scope>NUCLEOTIDE SEQUENCE</scope>
    <source>
        <strain evidence="2">MK2</strain>
    </source>
</reference>
<keyword evidence="3" id="KW-1185">Reference proteome</keyword>
<name>A0A7R8AHZ2_9EURO</name>
<dbReference type="Proteomes" id="UP000654913">
    <property type="component" value="Chromosome 2"/>
</dbReference>
<dbReference type="RefSeq" id="XP_041551765.1">
    <property type="nucleotide sequence ID" value="XM_041698595.1"/>
</dbReference>
<organism evidence="2 3">
    <name type="scientific">Aspergillus puulaauensis</name>
    <dbReference type="NCBI Taxonomy" id="1220207"/>
    <lineage>
        <taxon>Eukaryota</taxon>
        <taxon>Fungi</taxon>
        <taxon>Dikarya</taxon>
        <taxon>Ascomycota</taxon>
        <taxon>Pezizomycotina</taxon>
        <taxon>Eurotiomycetes</taxon>
        <taxon>Eurotiomycetidae</taxon>
        <taxon>Eurotiales</taxon>
        <taxon>Aspergillaceae</taxon>
        <taxon>Aspergillus</taxon>
    </lineage>
</organism>
<sequence>MQLKTVTFLANAALPMLVQGGYIALRAGEGQCYFQVEDIDSCTTEASYFGSSDGKTCVQGSSDGRLTWDACGKRLQYVFEENANGPYSLDYDGDLVFTGNTVNQGATSNDIKHEGWTQAQDL</sequence>